<feature type="compositionally biased region" description="Polar residues" evidence="1">
    <location>
        <begin position="648"/>
        <end position="657"/>
    </location>
</feature>
<protein>
    <submittedName>
        <fullName evidence="2">Uncharacterized protein</fullName>
    </submittedName>
</protein>
<dbReference type="EMBL" id="JBEDUW010000001">
    <property type="protein sequence ID" value="KAK9948754.1"/>
    <property type="molecule type" value="Genomic_DNA"/>
</dbReference>
<reference evidence="2 3" key="1">
    <citation type="journal article" date="2023" name="G3 (Bethesda)">
        <title>A chromosome-length genome assembly and annotation of blackberry (Rubus argutus, cv. 'Hillquist').</title>
        <authorList>
            <person name="Bruna T."/>
            <person name="Aryal R."/>
            <person name="Dudchenko O."/>
            <person name="Sargent D.J."/>
            <person name="Mead D."/>
            <person name="Buti M."/>
            <person name="Cavallini A."/>
            <person name="Hytonen T."/>
            <person name="Andres J."/>
            <person name="Pham M."/>
            <person name="Weisz D."/>
            <person name="Mascagni F."/>
            <person name="Usai G."/>
            <person name="Natali L."/>
            <person name="Bassil N."/>
            <person name="Fernandez G.E."/>
            <person name="Lomsadze A."/>
            <person name="Armour M."/>
            <person name="Olukolu B."/>
            <person name="Poorten T."/>
            <person name="Britton C."/>
            <person name="Davik J."/>
            <person name="Ashrafi H."/>
            <person name="Aiden E.L."/>
            <person name="Borodovsky M."/>
            <person name="Worthington M."/>
        </authorList>
    </citation>
    <scope>NUCLEOTIDE SEQUENCE [LARGE SCALE GENOMIC DNA]</scope>
    <source>
        <strain evidence="2">PI 553951</strain>
    </source>
</reference>
<dbReference type="AlphaFoldDB" id="A0AAW1YJD1"/>
<feature type="region of interest" description="Disordered" evidence="1">
    <location>
        <begin position="645"/>
        <end position="670"/>
    </location>
</feature>
<gene>
    <name evidence="2" type="ORF">M0R45_004318</name>
</gene>
<keyword evidence="3" id="KW-1185">Reference proteome</keyword>
<proteinExistence type="predicted"/>
<name>A0AAW1YJD1_RUBAR</name>
<accession>A0AAW1YJD1</accession>
<evidence type="ECO:0000313" key="2">
    <source>
        <dbReference type="EMBL" id="KAK9948754.1"/>
    </source>
</evidence>
<evidence type="ECO:0000313" key="3">
    <source>
        <dbReference type="Proteomes" id="UP001457282"/>
    </source>
</evidence>
<dbReference type="Proteomes" id="UP001457282">
    <property type="component" value="Unassembled WGS sequence"/>
</dbReference>
<evidence type="ECO:0000256" key="1">
    <source>
        <dbReference type="SAM" id="MobiDB-lite"/>
    </source>
</evidence>
<sequence>MSFVFPKPVPRSRCLSSYFHFDSDYDYDYVNRCKLMNNPEPDYDELLIRLSLYVFNRLSPSDQREQVEEICSSVNAGQVQFLEESDEAFRLRAFAELFRKLNFSDQLKLFLSKVVQKFKHERQLGELISSFKQLDAEHQQELIEKIVHVTPENRWNPEATYEYFRLRRLNCFTTLILLVSRVVNKFKRKMQLGECQQQLIEQRVHEAEEDFRVGRFTQLCRDHTDKLYKSLVSWKDSTKSEEDDENSFAEFFLGFSTIWFQGQSASGQDLLIEQLSKGLVIDQKHDLQDKTEEEDFKLRRFTELCKKVADIRVQEEFLHNAERKLEQWGEHLVYRLISEPQDSDSAAELLSRLTTFGFSLLSAEYQQQRIDEMSNAVEGLVAAAEDQTSIDHEEDFRMTRFKELFNRVPVRKRIELFNGLRKKLQEEKLYSEAVRFFRGLGSEDQTEMIEKLSGQIMKYQRGDPAEPIIERFSGESEEDFRLRRFKKVCIKYVSIRGDIVWPKAYRERVGQGTSEESSPYASFLFGVSIIWYKARCANYGRNPIHVILFGQVDQFRDHVIEKLPLPEEESEEDFRLRRFTESFKRLEFTFQERIVYYIQDTLFSDLGYPVLYITPCSASVTPEGRGSFDPAWIKMKLPHLQDLGAAAATTQGETSQAAAGGKGQPSASAT</sequence>
<comment type="caution">
    <text evidence="2">The sequence shown here is derived from an EMBL/GenBank/DDBJ whole genome shotgun (WGS) entry which is preliminary data.</text>
</comment>
<organism evidence="2 3">
    <name type="scientific">Rubus argutus</name>
    <name type="common">Southern blackberry</name>
    <dbReference type="NCBI Taxonomy" id="59490"/>
    <lineage>
        <taxon>Eukaryota</taxon>
        <taxon>Viridiplantae</taxon>
        <taxon>Streptophyta</taxon>
        <taxon>Embryophyta</taxon>
        <taxon>Tracheophyta</taxon>
        <taxon>Spermatophyta</taxon>
        <taxon>Magnoliopsida</taxon>
        <taxon>eudicotyledons</taxon>
        <taxon>Gunneridae</taxon>
        <taxon>Pentapetalae</taxon>
        <taxon>rosids</taxon>
        <taxon>fabids</taxon>
        <taxon>Rosales</taxon>
        <taxon>Rosaceae</taxon>
        <taxon>Rosoideae</taxon>
        <taxon>Rosoideae incertae sedis</taxon>
        <taxon>Rubus</taxon>
    </lineage>
</organism>